<dbReference type="InterPro" id="IPR029058">
    <property type="entry name" value="AB_hydrolase_fold"/>
</dbReference>
<dbReference type="PROSITE" id="PS50075">
    <property type="entry name" value="CARRIER"/>
    <property type="match status" value="1"/>
</dbReference>
<dbReference type="FunFam" id="1.10.1200.10:FF:000016">
    <property type="entry name" value="Non-ribosomal peptide synthase"/>
    <property type="match status" value="1"/>
</dbReference>
<dbReference type="RefSeq" id="WP_132122424.1">
    <property type="nucleotide sequence ID" value="NZ_SLWS01000007.1"/>
</dbReference>
<sequence>MASSSYLGATGAGKEHDFTGYYVFPASSAQKRLWFLCQLEPESNAAYNVTSAVRMTGDLDRLHLQHAVDAVIARHEALRTGVALVDGEPQQVVAPSALVALPMIDCSTLDRDARLRVAVRAEAGRPFVLHEPPLVRMVLLRMSADEHVLVVTIHHTVCDGWSIELFFRDLARAYTAGLDGEPPIQYADYVVWQEEHLADGGMDRLLEYWRPQLAGVPSLDLPTDRPRPPVRTVRGAVRTESVPADLVERLTTLGRTNDATLFMVLLSGFKLLLAHLSGQREIAVGTPVAGREHPDADDVIGFFANTLVLSDDIDVEAPFADVLGAVRSTCLDSFAHREMPFDRLVAELRPPRDLSRTPLFQVMFALQTTPGVTLDLPGLRVEPIELTDGSAKFDLWLTGVPSAEGLRLRLEYNTDLFDDATAERLLAQYLDMLSRIAEDPSSSVTRVAAGTPPPEWTYGLIQPLTDLLDIPADGTAIDGLTFPELRDRGNSLARGLRSAGVAPGQVVAVHLPRTPELLVGVCAVLTAGAAVLMLDPDRAETILADADPAILLTTSELAETVSWQRVLLVDAHQAGGEVEDKPSPDDLAAVVYPQGTVDPVRISHRALANLVTGVRDSLGLSGDDVIGAVAEPGSALALVELLLPLATGARTTLTDAESTVVFGTAAKWRALLSAGRTPVSRAVCVGEPFEAELVRSLQDTGAQVWRAHGVAEAGVLAGVERVGQAGPPLANTSRHLLDGRLEPVPVGTVGELYIGGVGEELCRTALRARYTTDGQLEVVGPADDRIELRDHWVDPAVVATALGQQEHVAEAAVVAGEFGDETTLVGWLARGQGRPGTDAELVRQVRVAAARHLPEHLVPSVFGVLDTLPRKENGAVDRRMLRARQAEAVFGSTDQTRPRNRVERIIADLFGELLDVPRPGVHANFFGLGGHSLLAAKVIARVRQEFGVPVQVREFFRRPTAAGLAESVGAAEESRQADDATARALARMSDDEVNSLLARMR</sequence>
<dbReference type="Gene3D" id="3.30.300.30">
    <property type="match status" value="1"/>
</dbReference>
<dbReference type="GO" id="GO:0031177">
    <property type="term" value="F:phosphopantetheine binding"/>
    <property type="evidence" value="ECO:0007669"/>
    <property type="project" value="InterPro"/>
</dbReference>
<dbReference type="SUPFAM" id="SSF47336">
    <property type="entry name" value="ACP-like"/>
    <property type="match status" value="1"/>
</dbReference>
<organism evidence="5 6">
    <name type="scientific">Actinocrispum wychmicini</name>
    <dbReference type="NCBI Taxonomy" id="1213861"/>
    <lineage>
        <taxon>Bacteria</taxon>
        <taxon>Bacillati</taxon>
        <taxon>Actinomycetota</taxon>
        <taxon>Actinomycetes</taxon>
        <taxon>Pseudonocardiales</taxon>
        <taxon>Pseudonocardiaceae</taxon>
        <taxon>Actinocrispum</taxon>
    </lineage>
</organism>
<dbReference type="PANTHER" id="PTHR45527">
    <property type="entry name" value="NONRIBOSOMAL PEPTIDE SYNTHETASE"/>
    <property type="match status" value="1"/>
</dbReference>
<dbReference type="GO" id="GO:0044550">
    <property type="term" value="P:secondary metabolite biosynthetic process"/>
    <property type="evidence" value="ECO:0007669"/>
    <property type="project" value="TreeGrafter"/>
</dbReference>
<dbReference type="GO" id="GO:0005737">
    <property type="term" value="C:cytoplasm"/>
    <property type="evidence" value="ECO:0007669"/>
    <property type="project" value="TreeGrafter"/>
</dbReference>
<dbReference type="Gene3D" id="3.40.50.12780">
    <property type="entry name" value="N-terminal domain of ligase-like"/>
    <property type="match status" value="1"/>
</dbReference>
<dbReference type="PANTHER" id="PTHR45527:SF1">
    <property type="entry name" value="FATTY ACID SYNTHASE"/>
    <property type="match status" value="1"/>
</dbReference>
<gene>
    <name evidence="5" type="ORF">EV192_107528</name>
</gene>
<reference evidence="5 6" key="1">
    <citation type="submission" date="2019-03" db="EMBL/GenBank/DDBJ databases">
        <title>Genomic Encyclopedia of Type Strains, Phase IV (KMG-IV): sequencing the most valuable type-strain genomes for metagenomic binning, comparative biology and taxonomic classification.</title>
        <authorList>
            <person name="Goeker M."/>
        </authorList>
    </citation>
    <scope>NUCLEOTIDE SEQUENCE [LARGE SCALE GENOMIC DNA]</scope>
    <source>
        <strain evidence="5 6">DSM 45934</strain>
    </source>
</reference>
<dbReference type="GO" id="GO:0072330">
    <property type="term" value="P:monocarboxylic acid biosynthetic process"/>
    <property type="evidence" value="ECO:0007669"/>
    <property type="project" value="UniProtKB-ARBA"/>
</dbReference>
<dbReference type="PROSITE" id="PS00012">
    <property type="entry name" value="PHOSPHOPANTETHEINE"/>
    <property type="match status" value="1"/>
</dbReference>
<evidence type="ECO:0000259" key="4">
    <source>
        <dbReference type="PROSITE" id="PS50075"/>
    </source>
</evidence>
<dbReference type="Pfam" id="PF00668">
    <property type="entry name" value="Condensation"/>
    <property type="match status" value="1"/>
</dbReference>
<dbReference type="AlphaFoldDB" id="A0A4R2J9R9"/>
<protein>
    <submittedName>
        <fullName evidence="5">Non-ribosomal peptide synthetase component F</fullName>
    </submittedName>
</protein>
<dbReference type="InterPro" id="IPR001242">
    <property type="entry name" value="Condensation_dom"/>
</dbReference>
<dbReference type="SUPFAM" id="SSF52777">
    <property type="entry name" value="CoA-dependent acyltransferases"/>
    <property type="match status" value="2"/>
</dbReference>
<dbReference type="CDD" id="cd19531">
    <property type="entry name" value="LCL_NRPS-like"/>
    <property type="match status" value="1"/>
</dbReference>
<accession>A0A4R2J9R9</accession>
<evidence type="ECO:0000313" key="6">
    <source>
        <dbReference type="Proteomes" id="UP000295680"/>
    </source>
</evidence>
<evidence type="ECO:0000256" key="2">
    <source>
        <dbReference type="ARBA" id="ARBA00022450"/>
    </source>
</evidence>
<comment type="caution">
    <text evidence="5">The sequence shown here is derived from an EMBL/GenBank/DDBJ whole genome shotgun (WGS) entry which is preliminary data.</text>
</comment>
<dbReference type="InterPro" id="IPR045851">
    <property type="entry name" value="AMP-bd_C_sf"/>
</dbReference>
<dbReference type="OrthoDB" id="3931141at2"/>
<dbReference type="EMBL" id="SLWS01000007">
    <property type="protein sequence ID" value="TCO56103.1"/>
    <property type="molecule type" value="Genomic_DNA"/>
</dbReference>
<evidence type="ECO:0000313" key="5">
    <source>
        <dbReference type="EMBL" id="TCO56103.1"/>
    </source>
</evidence>
<proteinExistence type="predicted"/>
<dbReference type="Pfam" id="PF00501">
    <property type="entry name" value="AMP-binding"/>
    <property type="match status" value="1"/>
</dbReference>
<dbReference type="GO" id="GO:0008610">
    <property type="term" value="P:lipid biosynthetic process"/>
    <property type="evidence" value="ECO:0007669"/>
    <property type="project" value="UniProtKB-ARBA"/>
</dbReference>
<keyword evidence="3" id="KW-0597">Phosphoprotein</keyword>
<name>A0A4R2J9R9_9PSEU</name>
<evidence type="ECO:0000256" key="1">
    <source>
        <dbReference type="ARBA" id="ARBA00001957"/>
    </source>
</evidence>
<feature type="domain" description="Carrier" evidence="4">
    <location>
        <begin position="897"/>
        <end position="972"/>
    </location>
</feature>
<dbReference type="InterPro" id="IPR009081">
    <property type="entry name" value="PP-bd_ACP"/>
</dbReference>
<dbReference type="SMART" id="SM00823">
    <property type="entry name" value="PKS_PP"/>
    <property type="match status" value="1"/>
</dbReference>
<dbReference type="GO" id="GO:0003824">
    <property type="term" value="F:catalytic activity"/>
    <property type="evidence" value="ECO:0007669"/>
    <property type="project" value="InterPro"/>
</dbReference>
<keyword evidence="2" id="KW-0596">Phosphopantetheine</keyword>
<dbReference type="Gene3D" id="3.40.50.1820">
    <property type="entry name" value="alpha/beta hydrolase"/>
    <property type="match status" value="1"/>
</dbReference>
<dbReference type="Proteomes" id="UP000295680">
    <property type="component" value="Unassembled WGS sequence"/>
</dbReference>
<dbReference type="Pfam" id="PF00550">
    <property type="entry name" value="PP-binding"/>
    <property type="match status" value="1"/>
</dbReference>
<dbReference type="SUPFAM" id="SSF56801">
    <property type="entry name" value="Acetyl-CoA synthetase-like"/>
    <property type="match status" value="1"/>
</dbReference>
<evidence type="ECO:0000256" key="3">
    <source>
        <dbReference type="ARBA" id="ARBA00022553"/>
    </source>
</evidence>
<comment type="cofactor">
    <cofactor evidence="1">
        <name>pantetheine 4'-phosphate</name>
        <dbReference type="ChEBI" id="CHEBI:47942"/>
    </cofactor>
</comment>
<dbReference type="Gene3D" id="3.30.559.30">
    <property type="entry name" value="Nonribosomal peptide synthetase, condensation domain"/>
    <property type="match status" value="1"/>
</dbReference>
<dbReference type="Gene3D" id="3.30.559.10">
    <property type="entry name" value="Chloramphenicol acetyltransferase-like domain"/>
    <property type="match status" value="1"/>
</dbReference>
<dbReference type="InterPro" id="IPR006162">
    <property type="entry name" value="Ppantetheine_attach_site"/>
</dbReference>
<dbReference type="InterPro" id="IPR000873">
    <property type="entry name" value="AMP-dep_synth/lig_dom"/>
</dbReference>
<dbReference type="InterPro" id="IPR023213">
    <property type="entry name" value="CAT-like_dom_sf"/>
</dbReference>
<dbReference type="InterPro" id="IPR042099">
    <property type="entry name" value="ANL_N_sf"/>
</dbReference>
<dbReference type="InterPro" id="IPR036736">
    <property type="entry name" value="ACP-like_sf"/>
</dbReference>
<keyword evidence="6" id="KW-1185">Reference proteome</keyword>
<dbReference type="GO" id="GO:0043041">
    <property type="term" value="P:amino acid activation for nonribosomal peptide biosynthetic process"/>
    <property type="evidence" value="ECO:0007669"/>
    <property type="project" value="TreeGrafter"/>
</dbReference>
<dbReference type="InterPro" id="IPR020806">
    <property type="entry name" value="PKS_PP-bd"/>
</dbReference>